<reference evidence="3" key="1">
    <citation type="journal article" date="2014" name="BMC Genomics">
        <title>Genome sequencing of two Neorhizobium galegae strains reveals a noeT gene responsible for the unusual acetylation of the nodulation factors.</title>
        <authorList>
            <person name="Osterman J."/>
            <person name="Marsh J."/>
            <person name="Laine P.K."/>
            <person name="Zeng Z."/>
            <person name="Alatalo E."/>
            <person name="Sullivan J.T."/>
            <person name="Young J.P."/>
            <person name="Thomas-Oates J."/>
            <person name="Paulin L."/>
            <person name="Lindstrom K."/>
        </authorList>
    </citation>
    <scope>NUCLEOTIDE SEQUENCE [LARGE SCALE GENOMIC DNA]</scope>
    <source>
        <strain evidence="3">HAMBI 540</strain>
    </source>
</reference>
<dbReference type="Pfam" id="PF00106">
    <property type="entry name" value="adh_short"/>
    <property type="match status" value="1"/>
</dbReference>
<keyword evidence="3" id="KW-1185">Reference proteome</keyword>
<protein>
    <submittedName>
        <fullName evidence="2">Retinol dehydrogenase 14</fullName>
    </submittedName>
</protein>
<accession>A0A068SSG6</accession>
<gene>
    <name evidence="2" type="ORF">RG540_CH18250</name>
</gene>
<sequence>MSARPIILITGATDGIGQLAALDLARRGAHLILTARSKAKADRTCAAIEAVAPGTPVDVHFVDFSDLAAVVMTGKAIAAQHPRIDVLINNAGLHAFEQRVTRDGYAEMIAVNYFATWLLTDTLRETLVHSAPSRIVTVGSEASRQSGGLDIEKDLLDIAPFTARGSSRIYGRTKLLDIMFSLELARQLDGTRVAVNCLCPGFNVTGLGRELSFARPLATVLNWLGIGNPKRGAGAIVGLATDPAFGKQTGAYVSAKNARLLTPVAPADSEEARRHLWEKTTEMLARFR</sequence>
<evidence type="ECO:0000313" key="3">
    <source>
        <dbReference type="Proteomes" id="UP000028181"/>
    </source>
</evidence>
<organism evidence="2 3">
    <name type="scientific">Neorhizobium galegae bv. orientalis str. HAMBI 540</name>
    <dbReference type="NCBI Taxonomy" id="1028800"/>
    <lineage>
        <taxon>Bacteria</taxon>
        <taxon>Pseudomonadati</taxon>
        <taxon>Pseudomonadota</taxon>
        <taxon>Alphaproteobacteria</taxon>
        <taxon>Hyphomicrobiales</taxon>
        <taxon>Rhizobiaceae</taxon>
        <taxon>Rhizobium/Agrobacterium group</taxon>
        <taxon>Neorhizobium</taxon>
    </lineage>
</organism>
<dbReference type="InterPro" id="IPR036291">
    <property type="entry name" value="NAD(P)-bd_dom_sf"/>
</dbReference>
<dbReference type="PRINTS" id="PR00081">
    <property type="entry name" value="GDHRDH"/>
</dbReference>
<dbReference type="GeneID" id="24259521"/>
<dbReference type="PATRIC" id="fig|1028800.3.peg.1841"/>
<evidence type="ECO:0000256" key="1">
    <source>
        <dbReference type="ARBA" id="ARBA00023002"/>
    </source>
</evidence>
<dbReference type="EMBL" id="HG938353">
    <property type="protein sequence ID" value="CDN47995.1"/>
    <property type="molecule type" value="Genomic_DNA"/>
</dbReference>
<name>A0A068SSG6_NEOGA</name>
<dbReference type="GO" id="GO:0016491">
    <property type="term" value="F:oxidoreductase activity"/>
    <property type="evidence" value="ECO:0007669"/>
    <property type="project" value="UniProtKB-KW"/>
</dbReference>
<dbReference type="AlphaFoldDB" id="A0A068SSG6"/>
<dbReference type="PANTHER" id="PTHR43157:SF31">
    <property type="entry name" value="PHOSPHATIDYLINOSITOL-GLYCAN BIOSYNTHESIS CLASS F PROTEIN"/>
    <property type="match status" value="1"/>
</dbReference>
<evidence type="ECO:0000313" key="2">
    <source>
        <dbReference type="EMBL" id="CDN47995.1"/>
    </source>
</evidence>
<dbReference type="Proteomes" id="UP000028181">
    <property type="component" value="Chromosome I"/>
</dbReference>
<dbReference type="OrthoDB" id="9785826at2"/>
<dbReference type="HOGENOM" id="CLU_010194_44_5_5"/>
<dbReference type="SUPFAM" id="SSF51735">
    <property type="entry name" value="NAD(P)-binding Rossmann-fold domains"/>
    <property type="match status" value="1"/>
</dbReference>
<dbReference type="RefSeq" id="WP_038586884.1">
    <property type="nucleotide sequence ID" value="NZ_HG938353.1"/>
</dbReference>
<dbReference type="eggNOG" id="COG1028">
    <property type="taxonomic scope" value="Bacteria"/>
</dbReference>
<dbReference type="PANTHER" id="PTHR43157">
    <property type="entry name" value="PHOSPHATIDYLINOSITOL-GLYCAN BIOSYNTHESIS CLASS F PROTEIN-RELATED"/>
    <property type="match status" value="1"/>
</dbReference>
<dbReference type="Gene3D" id="3.40.50.720">
    <property type="entry name" value="NAD(P)-binding Rossmann-like Domain"/>
    <property type="match status" value="1"/>
</dbReference>
<keyword evidence="1" id="KW-0560">Oxidoreductase</keyword>
<dbReference type="KEGG" id="ngg:RG540_CH18250"/>
<proteinExistence type="predicted"/>
<dbReference type="InterPro" id="IPR002347">
    <property type="entry name" value="SDR_fam"/>
</dbReference>